<feature type="compositionally biased region" description="Basic and acidic residues" evidence="1">
    <location>
        <begin position="59"/>
        <end position="74"/>
    </location>
</feature>
<evidence type="ECO:0000256" key="2">
    <source>
        <dbReference type="SAM" id="Phobius"/>
    </source>
</evidence>
<accession>A0A3N4KHP1</accession>
<evidence type="ECO:0000313" key="3">
    <source>
        <dbReference type="EMBL" id="RPB10074.1"/>
    </source>
</evidence>
<dbReference type="EMBL" id="ML119146">
    <property type="protein sequence ID" value="RPB10074.1"/>
    <property type="molecule type" value="Genomic_DNA"/>
</dbReference>
<dbReference type="OrthoDB" id="10541299at2759"/>
<feature type="compositionally biased region" description="Pro residues" evidence="1">
    <location>
        <begin position="25"/>
        <end position="37"/>
    </location>
</feature>
<evidence type="ECO:0000313" key="4">
    <source>
        <dbReference type="Proteomes" id="UP000277580"/>
    </source>
</evidence>
<keyword evidence="2" id="KW-0472">Membrane</keyword>
<keyword evidence="4" id="KW-1185">Reference proteome</keyword>
<gene>
    <name evidence="3" type="ORF">P167DRAFT_538002</name>
</gene>
<dbReference type="InParanoid" id="A0A3N4KHP1"/>
<sequence>MSTPAAEPPTTLTPPPPARRRSPFTPAPPIYSPPPVYTPSAAPTVPFVVVEDPPPYSPKQDRDDASARRGVKRGEGRVCGVKRVNLVAILALLVAAAVIAGGVYGYQHRGSSSSDNSTDTIIVPDMSGPGVDSVDGMGNTYVGTVGR</sequence>
<dbReference type="Proteomes" id="UP000277580">
    <property type="component" value="Unassembled WGS sequence"/>
</dbReference>
<feature type="region of interest" description="Disordered" evidence="1">
    <location>
        <begin position="1"/>
        <end position="74"/>
    </location>
</feature>
<protein>
    <submittedName>
        <fullName evidence="3">Uncharacterized protein</fullName>
    </submittedName>
</protein>
<name>A0A3N4KHP1_9PEZI</name>
<keyword evidence="2" id="KW-0812">Transmembrane</keyword>
<feature type="transmembrane region" description="Helical" evidence="2">
    <location>
        <begin position="86"/>
        <end position="106"/>
    </location>
</feature>
<dbReference type="AlphaFoldDB" id="A0A3N4KHP1"/>
<keyword evidence="2" id="KW-1133">Transmembrane helix</keyword>
<evidence type="ECO:0000256" key="1">
    <source>
        <dbReference type="SAM" id="MobiDB-lite"/>
    </source>
</evidence>
<reference evidence="3 4" key="1">
    <citation type="journal article" date="2018" name="Nat. Ecol. Evol.">
        <title>Pezizomycetes genomes reveal the molecular basis of ectomycorrhizal truffle lifestyle.</title>
        <authorList>
            <person name="Murat C."/>
            <person name="Payen T."/>
            <person name="Noel B."/>
            <person name="Kuo A."/>
            <person name="Morin E."/>
            <person name="Chen J."/>
            <person name="Kohler A."/>
            <person name="Krizsan K."/>
            <person name="Balestrini R."/>
            <person name="Da Silva C."/>
            <person name="Montanini B."/>
            <person name="Hainaut M."/>
            <person name="Levati E."/>
            <person name="Barry K.W."/>
            <person name="Belfiori B."/>
            <person name="Cichocki N."/>
            <person name="Clum A."/>
            <person name="Dockter R.B."/>
            <person name="Fauchery L."/>
            <person name="Guy J."/>
            <person name="Iotti M."/>
            <person name="Le Tacon F."/>
            <person name="Lindquist E.A."/>
            <person name="Lipzen A."/>
            <person name="Malagnac F."/>
            <person name="Mello A."/>
            <person name="Molinier V."/>
            <person name="Miyauchi S."/>
            <person name="Poulain J."/>
            <person name="Riccioni C."/>
            <person name="Rubini A."/>
            <person name="Sitrit Y."/>
            <person name="Splivallo R."/>
            <person name="Traeger S."/>
            <person name="Wang M."/>
            <person name="Zifcakova L."/>
            <person name="Wipf D."/>
            <person name="Zambonelli A."/>
            <person name="Paolocci F."/>
            <person name="Nowrousian M."/>
            <person name="Ottonello S."/>
            <person name="Baldrian P."/>
            <person name="Spatafora J.W."/>
            <person name="Henrissat B."/>
            <person name="Nagy L.G."/>
            <person name="Aury J.M."/>
            <person name="Wincker P."/>
            <person name="Grigoriev I.V."/>
            <person name="Bonfante P."/>
            <person name="Martin F.M."/>
        </authorList>
    </citation>
    <scope>NUCLEOTIDE SEQUENCE [LARGE SCALE GENOMIC DNA]</scope>
    <source>
        <strain evidence="3 4">CCBAS932</strain>
    </source>
</reference>
<proteinExistence type="predicted"/>
<organism evidence="3 4">
    <name type="scientific">Morchella conica CCBAS932</name>
    <dbReference type="NCBI Taxonomy" id="1392247"/>
    <lineage>
        <taxon>Eukaryota</taxon>
        <taxon>Fungi</taxon>
        <taxon>Dikarya</taxon>
        <taxon>Ascomycota</taxon>
        <taxon>Pezizomycotina</taxon>
        <taxon>Pezizomycetes</taxon>
        <taxon>Pezizales</taxon>
        <taxon>Morchellaceae</taxon>
        <taxon>Morchella</taxon>
    </lineage>
</organism>
<feature type="compositionally biased region" description="Low complexity" evidence="1">
    <location>
        <begin position="1"/>
        <end position="10"/>
    </location>
</feature>